<dbReference type="PANTHER" id="PTHR37422">
    <property type="entry name" value="TEICHURONIC ACID BIOSYNTHESIS PROTEIN TUAE"/>
    <property type="match status" value="1"/>
</dbReference>
<dbReference type="GO" id="GO:0016020">
    <property type="term" value="C:membrane"/>
    <property type="evidence" value="ECO:0007669"/>
    <property type="project" value="UniProtKB-SubCell"/>
</dbReference>
<feature type="transmembrane region" description="Helical" evidence="5">
    <location>
        <begin position="181"/>
        <end position="199"/>
    </location>
</feature>
<dbReference type="InterPro" id="IPR051533">
    <property type="entry name" value="WaaL-like"/>
</dbReference>
<feature type="domain" description="O-antigen ligase-related" evidence="6">
    <location>
        <begin position="254"/>
        <end position="387"/>
    </location>
</feature>
<dbReference type="AlphaFoldDB" id="A0A956LXW0"/>
<keyword evidence="4 5" id="KW-0472">Membrane</keyword>
<reference evidence="7" key="1">
    <citation type="submission" date="2020-04" db="EMBL/GenBank/DDBJ databases">
        <authorList>
            <person name="Zhang T."/>
        </authorList>
    </citation>
    <scope>NUCLEOTIDE SEQUENCE</scope>
    <source>
        <strain evidence="7">HKST-UBA01</strain>
    </source>
</reference>
<dbReference type="EMBL" id="JAGQHR010000184">
    <property type="protein sequence ID" value="MCA9727534.1"/>
    <property type="molecule type" value="Genomic_DNA"/>
</dbReference>
<feature type="transmembrane region" description="Helical" evidence="5">
    <location>
        <begin position="47"/>
        <end position="66"/>
    </location>
</feature>
<dbReference type="Pfam" id="PF04932">
    <property type="entry name" value="Wzy_C"/>
    <property type="match status" value="1"/>
</dbReference>
<protein>
    <submittedName>
        <fullName evidence="7">O-antigen ligase family protein</fullName>
    </submittedName>
</protein>
<organism evidence="7 8">
    <name type="scientific">Eiseniibacteriota bacterium</name>
    <dbReference type="NCBI Taxonomy" id="2212470"/>
    <lineage>
        <taxon>Bacteria</taxon>
        <taxon>Candidatus Eiseniibacteriota</taxon>
    </lineage>
</organism>
<dbReference type="PANTHER" id="PTHR37422:SF13">
    <property type="entry name" value="LIPOPOLYSACCHARIDE BIOSYNTHESIS PROTEIN PA4999-RELATED"/>
    <property type="match status" value="1"/>
</dbReference>
<evidence type="ECO:0000256" key="4">
    <source>
        <dbReference type="ARBA" id="ARBA00023136"/>
    </source>
</evidence>
<dbReference type="InterPro" id="IPR007016">
    <property type="entry name" value="O-antigen_ligase-rel_domated"/>
</dbReference>
<feature type="transmembrane region" description="Helical" evidence="5">
    <location>
        <begin position="15"/>
        <end position="35"/>
    </location>
</feature>
<keyword evidence="7" id="KW-0436">Ligase</keyword>
<feature type="transmembrane region" description="Helical" evidence="5">
    <location>
        <begin position="219"/>
        <end position="237"/>
    </location>
</feature>
<feature type="transmembrane region" description="Helical" evidence="5">
    <location>
        <begin position="378"/>
        <end position="397"/>
    </location>
</feature>
<evidence type="ECO:0000256" key="5">
    <source>
        <dbReference type="SAM" id="Phobius"/>
    </source>
</evidence>
<accession>A0A956LXW0</accession>
<keyword evidence="2 5" id="KW-0812">Transmembrane</keyword>
<feature type="transmembrane region" description="Helical" evidence="5">
    <location>
        <begin position="287"/>
        <end position="305"/>
    </location>
</feature>
<evidence type="ECO:0000313" key="7">
    <source>
        <dbReference type="EMBL" id="MCA9727534.1"/>
    </source>
</evidence>
<proteinExistence type="predicted"/>
<evidence type="ECO:0000256" key="3">
    <source>
        <dbReference type="ARBA" id="ARBA00022989"/>
    </source>
</evidence>
<gene>
    <name evidence="7" type="ORF">KC729_07610</name>
</gene>
<name>A0A956LXW0_UNCEI</name>
<evidence type="ECO:0000259" key="6">
    <source>
        <dbReference type="Pfam" id="PF04932"/>
    </source>
</evidence>
<feature type="transmembrane region" description="Helical" evidence="5">
    <location>
        <begin position="124"/>
        <end position="144"/>
    </location>
</feature>
<evidence type="ECO:0000256" key="1">
    <source>
        <dbReference type="ARBA" id="ARBA00004141"/>
    </source>
</evidence>
<sequence>MEMEPDITFLERLQGPAAIILVGLIALAFVGFAAYAHYNMDQAPHRFYKILAGLGFCVFLFLRPEWTLMILPFAFPYSEVLPVSPIPLLNATNVMMAALLVSWIGHSVILRRRIFEASVWNKPLLLFLGWALGSSIFGVFYMGRGFADLYPYLQNYWYQMMGFILFFITYNTVREEKQVRLLVYLYVIGAGVGAIAVLREYGSYSYGRRVAGGMGDINGAGAYFACAIVFALELLAFRARRVVQWLLVAGSIAGSGIGLILTASRGAIVACGATCGIQAVRGGPIRMLLVAITGVALFVFTPSHVKDRFAQTQEEVAAGEIDETSGGRLDIWRAAIEVFEAHPLVGVGLGQLPKAMGETSLGANRAAHNLYLETAAQMGIPGIVLLLVLFVVGLRAARRLQKETGFPRILGNAYFYFLVTLMLANLFGGRLYSVYAAGSLSVLTALVLRSQKIAEQERRVAATNAG</sequence>
<comment type="subcellular location">
    <subcellularLocation>
        <location evidence="1">Membrane</location>
        <topology evidence="1">Multi-pass membrane protein</topology>
    </subcellularLocation>
</comment>
<keyword evidence="3 5" id="KW-1133">Transmembrane helix</keyword>
<evidence type="ECO:0000256" key="2">
    <source>
        <dbReference type="ARBA" id="ARBA00022692"/>
    </source>
</evidence>
<dbReference type="Proteomes" id="UP000697710">
    <property type="component" value="Unassembled WGS sequence"/>
</dbReference>
<comment type="caution">
    <text evidence="7">The sequence shown here is derived from an EMBL/GenBank/DDBJ whole genome shotgun (WGS) entry which is preliminary data.</text>
</comment>
<feature type="transmembrane region" description="Helical" evidence="5">
    <location>
        <begin position="156"/>
        <end position="174"/>
    </location>
</feature>
<reference evidence="7" key="2">
    <citation type="journal article" date="2021" name="Microbiome">
        <title>Successional dynamics and alternative stable states in a saline activated sludge microbial community over 9 years.</title>
        <authorList>
            <person name="Wang Y."/>
            <person name="Ye J."/>
            <person name="Ju F."/>
            <person name="Liu L."/>
            <person name="Boyd J.A."/>
            <person name="Deng Y."/>
            <person name="Parks D.H."/>
            <person name="Jiang X."/>
            <person name="Yin X."/>
            <person name="Woodcroft B.J."/>
            <person name="Tyson G.W."/>
            <person name="Hugenholtz P."/>
            <person name="Polz M.F."/>
            <person name="Zhang T."/>
        </authorList>
    </citation>
    <scope>NUCLEOTIDE SEQUENCE</scope>
    <source>
        <strain evidence="7">HKST-UBA01</strain>
    </source>
</reference>
<evidence type="ECO:0000313" key="8">
    <source>
        <dbReference type="Proteomes" id="UP000697710"/>
    </source>
</evidence>
<dbReference type="GO" id="GO:0016874">
    <property type="term" value="F:ligase activity"/>
    <property type="evidence" value="ECO:0007669"/>
    <property type="project" value="UniProtKB-KW"/>
</dbReference>
<feature type="transmembrane region" description="Helical" evidence="5">
    <location>
        <begin position="409"/>
        <end position="426"/>
    </location>
</feature>
<feature type="transmembrane region" description="Helical" evidence="5">
    <location>
        <begin position="86"/>
        <end position="104"/>
    </location>
</feature>